<dbReference type="PANTHER" id="PTHR34856:SF2">
    <property type="entry name" value="PROTEIN NRFD"/>
    <property type="match status" value="1"/>
</dbReference>
<keyword evidence="4 7" id="KW-0812">Transmembrane</keyword>
<dbReference type="HOGENOM" id="CLU_045348_1_0_9"/>
<dbReference type="PANTHER" id="PTHR34856">
    <property type="entry name" value="PROTEIN NRFD"/>
    <property type="match status" value="1"/>
</dbReference>
<dbReference type="eggNOG" id="COG3301">
    <property type="taxonomic scope" value="Bacteria"/>
</dbReference>
<evidence type="ECO:0000256" key="6">
    <source>
        <dbReference type="ARBA" id="ARBA00023136"/>
    </source>
</evidence>
<organism evidence="8 9">
    <name type="scientific">Thermacetogenium phaeum (strain ATCC BAA-254 / DSM 26808 / PB)</name>
    <dbReference type="NCBI Taxonomy" id="1089553"/>
    <lineage>
        <taxon>Bacteria</taxon>
        <taxon>Bacillati</taxon>
        <taxon>Bacillota</taxon>
        <taxon>Clostridia</taxon>
        <taxon>Thermoanaerobacterales</taxon>
        <taxon>Thermoanaerobacteraceae</taxon>
        <taxon>Thermacetogenium</taxon>
    </lineage>
</organism>
<feature type="transmembrane region" description="Helical" evidence="7">
    <location>
        <begin position="7"/>
        <end position="31"/>
    </location>
</feature>
<gene>
    <name evidence="8" type="primary">nrfD</name>
    <name evidence="8" type="ordered locus">Tph_c01300</name>
</gene>
<evidence type="ECO:0000256" key="1">
    <source>
        <dbReference type="ARBA" id="ARBA00004651"/>
    </source>
</evidence>
<feature type="transmembrane region" description="Helical" evidence="7">
    <location>
        <begin position="43"/>
        <end position="64"/>
    </location>
</feature>
<keyword evidence="8" id="KW-0560">Oxidoreductase</keyword>
<feature type="transmembrane region" description="Helical" evidence="7">
    <location>
        <begin position="157"/>
        <end position="179"/>
    </location>
</feature>
<comment type="similarity">
    <text evidence="2">Belongs to the NrfD family.</text>
</comment>
<feature type="transmembrane region" description="Helical" evidence="7">
    <location>
        <begin position="191"/>
        <end position="213"/>
    </location>
</feature>
<dbReference type="EC" id="1.12.98.4" evidence="8"/>
<dbReference type="OrthoDB" id="1677261at2"/>
<comment type="subcellular location">
    <subcellularLocation>
        <location evidence="1">Cell membrane</location>
        <topology evidence="1">Multi-pass membrane protein</topology>
    </subcellularLocation>
</comment>
<evidence type="ECO:0000256" key="4">
    <source>
        <dbReference type="ARBA" id="ARBA00022692"/>
    </source>
</evidence>
<dbReference type="InterPro" id="IPR005614">
    <property type="entry name" value="NrfD-like"/>
</dbReference>
<dbReference type="KEGG" id="tpz:Tph_c01300"/>
<evidence type="ECO:0000256" key="3">
    <source>
        <dbReference type="ARBA" id="ARBA00022475"/>
    </source>
</evidence>
<dbReference type="InterPro" id="IPR052049">
    <property type="entry name" value="Electron_transfer_protein"/>
</dbReference>
<keyword evidence="3" id="KW-1003">Cell membrane</keyword>
<dbReference type="Proteomes" id="UP000000467">
    <property type="component" value="Chromosome"/>
</dbReference>
<dbReference type="RefSeq" id="WP_015049298.1">
    <property type="nucleotide sequence ID" value="NC_018870.1"/>
</dbReference>
<keyword evidence="6 7" id="KW-0472">Membrane</keyword>
<protein>
    <submittedName>
        <fullName evidence="8">Polysulfide reductase NrfD</fullName>
        <ecNumber evidence="8">1.12.98.4</ecNumber>
    </submittedName>
</protein>
<accession>K4LCC2</accession>
<dbReference type="AlphaFoldDB" id="K4LCC2"/>
<sequence length="322" mass="34313">MENKQEYWGALAAGNFFLAALGAMMFIIAGVLDLAGTAVAQLINGWVSLAAVVVAGIGAMLLTVELGNKMKFYLVMTKPSSIMSLGSIAMSAFMVIAFVYATTFFEFIPWYPAYGLREVLAVLGIVAAAVLVAYPGLELGEARGRSFWNGSGLVPLFLVYGAASGIAGVLLISMILGQAQDPAILRLNGGVLFGFIAAQAVLLAGYLMGVSNTGAEEAKRAVAAILRGSLRTKFWWGVVAAGLAVPLIIYLCGNNPALTAVKAVLILVGCACFRCVFLQAAVRRSLPGEENEWMNVQEEAELGLRLEQRWKEKEAWLYGGDR</sequence>
<reference evidence="8 9" key="1">
    <citation type="journal article" date="2012" name="BMC Genomics">
        <title>Genome-guided analysis of physiological and morphological traits of the fermentative acetate oxidizer Thermacetogenium phaeum.</title>
        <authorList>
            <person name="Oehler D."/>
            <person name="Poehlein A."/>
            <person name="Leimbach A."/>
            <person name="Muller N."/>
            <person name="Daniel R."/>
            <person name="Gottschalk G."/>
            <person name="Schink B."/>
        </authorList>
    </citation>
    <scope>NUCLEOTIDE SEQUENCE [LARGE SCALE GENOMIC DNA]</scope>
    <source>
        <strain evidence="9">ATCC BAA-254 / DSM 26808 / PB</strain>
    </source>
</reference>
<feature type="transmembrane region" description="Helical" evidence="7">
    <location>
        <begin position="234"/>
        <end position="251"/>
    </location>
</feature>
<evidence type="ECO:0000313" key="8">
    <source>
        <dbReference type="EMBL" id="AFV10378.1"/>
    </source>
</evidence>
<name>K4LCC2_THEPS</name>
<keyword evidence="5 7" id="KW-1133">Transmembrane helix</keyword>
<evidence type="ECO:0000256" key="2">
    <source>
        <dbReference type="ARBA" id="ARBA00008929"/>
    </source>
</evidence>
<feature type="transmembrane region" description="Helical" evidence="7">
    <location>
        <begin position="85"/>
        <end position="107"/>
    </location>
</feature>
<feature type="transmembrane region" description="Helical" evidence="7">
    <location>
        <begin position="257"/>
        <end position="277"/>
    </location>
</feature>
<dbReference type="Gene3D" id="1.20.1630.10">
    <property type="entry name" value="Formate dehydrogenase/DMSO reductase domain"/>
    <property type="match status" value="1"/>
</dbReference>
<dbReference type="EMBL" id="CP003732">
    <property type="protein sequence ID" value="AFV10378.1"/>
    <property type="molecule type" value="Genomic_DNA"/>
</dbReference>
<evidence type="ECO:0000256" key="5">
    <source>
        <dbReference type="ARBA" id="ARBA00022989"/>
    </source>
</evidence>
<evidence type="ECO:0000256" key="7">
    <source>
        <dbReference type="SAM" id="Phobius"/>
    </source>
</evidence>
<proteinExistence type="inferred from homology"/>
<keyword evidence="9" id="KW-1185">Reference proteome</keyword>
<dbReference type="Pfam" id="PF03916">
    <property type="entry name" value="NrfD"/>
    <property type="match status" value="1"/>
</dbReference>
<evidence type="ECO:0000313" key="9">
    <source>
        <dbReference type="Proteomes" id="UP000000467"/>
    </source>
</evidence>
<feature type="transmembrane region" description="Helical" evidence="7">
    <location>
        <begin position="119"/>
        <end position="137"/>
    </location>
</feature>
<dbReference type="STRING" id="1089553.Tph_c01300"/>
<dbReference type="GO" id="GO:0005886">
    <property type="term" value="C:plasma membrane"/>
    <property type="evidence" value="ECO:0007669"/>
    <property type="project" value="UniProtKB-SubCell"/>
</dbReference>
<dbReference type="GO" id="GO:0033796">
    <property type="term" value="F:sulfur reductase activity"/>
    <property type="evidence" value="ECO:0007669"/>
    <property type="project" value="UniProtKB-EC"/>
</dbReference>